<dbReference type="EMBL" id="ML976979">
    <property type="protein sequence ID" value="KAF1962227.1"/>
    <property type="molecule type" value="Genomic_DNA"/>
</dbReference>
<proteinExistence type="predicted"/>
<gene>
    <name evidence="1" type="ORF">CC80DRAFT_157107</name>
</gene>
<keyword evidence="2" id="KW-1185">Reference proteome</keyword>
<evidence type="ECO:0000313" key="2">
    <source>
        <dbReference type="Proteomes" id="UP000800035"/>
    </source>
</evidence>
<sequence>MLACTSQLCCCTNRHKRVYINGWIYLDIRTASDNCFIFQDRSIVDTYFLFSAEMKVSIANAFTLCLGFLPIAITSPISNNVALVPRAPIHRQTCSGDYGGTSIGVLVCCDIDFNHNNDMTLKLSVRDSKGDSSAVYGWCVVTDDKKKTYHVPASKLRNSQGVGSTVSQAGIQFSLPTGTRIQYVSARGCVDKVIDQCADWAGRETVNPY</sequence>
<dbReference type="Proteomes" id="UP000800035">
    <property type="component" value="Unassembled WGS sequence"/>
</dbReference>
<dbReference type="OrthoDB" id="3857427at2759"/>
<dbReference type="AlphaFoldDB" id="A0A6A5UMB9"/>
<reference evidence="1" key="1">
    <citation type="journal article" date="2020" name="Stud. Mycol.">
        <title>101 Dothideomycetes genomes: a test case for predicting lifestyles and emergence of pathogens.</title>
        <authorList>
            <person name="Haridas S."/>
            <person name="Albert R."/>
            <person name="Binder M."/>
            <person name="Bloem J."/>
            <person name="Labutti K."/>
            <person name="Salamov A."/>
            <person name="Andreopoulos B."/>
            <person name="Baker S."/>
            <person name="Barry K."/>
            <person name="Bills G."/>
            <person name="Bluhm B."/>
            <person name="Cannon C."/>
            <person name="Castanera R."/>
            <person name="Culley D."/>
            <person name="Daum C."/>
            <person name="Ezra D."/>
            <person name="Gonzalez J."/>
            <person name="Henrissat B."/>
            <person name="Kuo A."/>
            <person name="Liang C."/>
            <person name="Lipzen A."/>
            <person name="Lutzoni F."/>
            <person name="Magnuson J."/>
            <person name="Mondo S."/>
            <person name="Nolan M."/>
            <person name="Ohm R."/>
            <person name="Pangilinan J."/>
            <person name="Park H.-J."/>
            <person name="Ramirez L."/>
            <person name="Alfaro M."/>
            <person name="Sun H."/>
            <person name="Tritt A."/>
            <person name="Yoshinaga Y."/>
            <person name="Zwiers L.-H."/>
            <person name="Turgeon B."/>
            <person name="Goodwin S."/>
            <person name="Spatafora J."/>
            <person name="Crous P."/>
            <person name="Grigoriev I."/>
        </authorList>
    </citation>
    <scope>NUCLEOTIDE SEQUENCE</scope>
    <source>
        <strain evidence="1">CBS 675.92</strain>
    </source>
</reference>
<name>A0A6A5UMB9_9PLEO</name>
<accession>A0A6A5UMB9</accession>
<organism evidence="1 2">
    <name type="scientific">Byssothecium circinans</name>
    <dbReference type="NCBI Taxonomy" id="147558"/>
    <lineage>
        <taxon>Eukaryota</taxon>
        <taxon>Fungi</taxon>
        <taxon>Dikarya</taxon>
        <taxon>Ascomycota</taxon>
        <taxon>Pezizomycotina</taxon>
        <taxon>Dothideomycetes</taxon>
        <taxon>Pleosporomycetidae</taxon>
        <taxon>Pleosporales</taxon>
        <taxon>Massarineae</taxon>
        <taxon>Massarinaceae</taxon>
        <taxon>Byssothecium</taxon>
    </lineage>
</organism>
<protein>
    <submittedName>
        <fullName evidence="1">Uncharacterized protein</fullName>
    </submittedName>
</protein>
<evidence type="ECO:0000313" key="1">
    <source>
        <dbReference type="EMBL" id="KAF1962227.1"/>
    </source>
</evidence>